<dbReference type="FunFam" id="3.20.20.70:FF:000064">
    <property type="entry name" value="Thiamine-phosphate synthase"/>
    <property type="match status" value="1"/>
</dbReference>
<dbReference type="PANTHER" id="PTHR20858:SF17">
    <property type="entry name" value="HYDROXYMETHYLPYRIMIDINE_PHOSPHOMETHYLPYRIMIDINE KINASE THI20-RELATED"/>
    <property type="match status" value="1"/>
</dbReference>
<dbReference type="PANTHER" id="PTHR20858">
    <property type="entry name" value="PHOSPHOMETHYLPYRIMIDINE KINASE"/>
    <property type="match status" value="1"/>
</dbReference>
<evidence type="ECO:0000256" key="2">
    <source>
        <dbReference type="ARBA" id="ARBA00004948"/>
    </source>
</evidence>
<dbReference type="EMBL" id="CP000302">
    <property type="protein sequence ID" value="ABE55055.1"/>
    <property type="molecule type" value="Genomic_DNA"/>
</dbReference>
<dbReference type="RefSeq" id="WP_011496212.1">
    <property type="nucleotide sequence ID" value="NC_007954.1"/>
</dbReference>
<dbReference type="SUPFAM" id="SSF51391">
    <property type="entry name" value="Thiamin phosphate synthase"/>
    <property type="match status" value="1"/>
</dbReference>
<keyword evidence="6" id="KW-0460">Magnesium</keyword>
<keyword evidence="7" id="KW-0784">Thiamine biosynthesis</keyword>
<dbReference type="Gene3D" id="3.20.20.70">
    <property type="entry name" value="Aldolase class I"/>
    <property type="match status" value="1"/>
</dbReference>
<dbReference type="eggNOG" id="COG0352">
    <property type="taxonomic scope" value="Bacteria"/>
</dbReference>
<dbReference type="UniPathway" id="UPA00060">
    <property type="reaction ID" value="UER00138"/>
</dbReference>
<dbReference type="GO" id="GO:0008972">
    <property type="term" value="F:phosphomethylpyrimidine kinase activity"/>
    <property type="evidence" value="ECO:0007669"/>
    <property type="project" value="InterPro"/>
</dbReference>
<dbReference type="CDD" id="cd00564">
    <property type="entry name" value="TMP_TenI"/>
    <property type="match status" value="1"/>
</dbReference>
<keyword evidence="4 11" id="KW-0808">Transferase</keyword>
<comment type="pathway">
    <text evidence="2">Cofactor biosynthesis; thiamine diphosphate biosynthesis.</text>
</comment>
<protein>
    <recommendedName>
        <fullName evidence="3">hydroxymethylpyrimidine kinase</fullName>
        <ecNumber evidence="3">2.7.1.49</ecNumber>
    </recommendedName>
</protein>
<keyword evidence="5" id="KW-0479">Metal-binding</keyword>
<dbReference type="GO" id="GO:0009229">
    <property type="term" value="P:thiamine diphosphate biosynthetic process"/>
    <property type="evidence" value="ECO:0007669"/>
    <property type="project" value="UniProtKB-UniPathway"/>
</dbReference>
<evidence type="ECO:0000259" key="9">
    <source>
        <dbReference type="Pfam" id="PF02581"/>
    </source>
</evidence>
<evidence type="ECO:0000313" key="12">
    <source>
        <dbReference type="Proteomes" id="UP000001982"/>
    </source>
</evidence>
<dbReference type="NCBIfam" id="NF002904">
    <property type="entry name" value="PRK03512.1"/>
    <property type="match status" value="1"/>
</dbReference>
<dbReference type="AlphaFoldDB" id="Q12NC1"/>
<dbReference type="InterPro" id="IPR013749">
    <property type="entry name" value="PM/HMP-P_kinase-1"/>
</dbReference>
<dbReference type="CDD" id="cd01169">
    <property type="entry name" value="HMPP_kinase"/>
    <property type="match status" value="1"/>
</dbReference>
<evidence type="ECO:0000256" key="1">
    <source>
        <dbReference type="ARBA" id="ARBA00001946"/>
    </source>
</evidence>
<feature type="domain" description="Thiamine phosphate synthase/TenI" evidence="9">
    <location>
        <begin position="388"/>
        <end position="564"/>
    </location>
</feature>
<dbReference type="Pfam" id="PF08543">
    <property type="entry name" value="Phos_pyr_kin"/>
    <property type="match status" value="2"/>
</dbReference>
<dbReference type="GO" id="GO:0005829">
    <property type="term" value="C:cytosol"/>
    <property type="evidence" value="ECO:0007669"/>
    <property type="project" value="TreeGrafter"/>
</dbReference>
<gene>
    <name evidence="11" type="ordered locus">Sden_1771</name>
</gene>
<evidence type="ECO:0000256" key="6">
    <source>
        <dbReference type="ARBA" id="ARBA00022842"/>
    </source>
</evidence>
<evidence type="ECO:0000256" key="8">
    <source>
        <dbReference type="ARBA" id="ARBA00023268"/>
    </source>
</evidence>
<proteinExistence type="predicted"/>
<dbReference type="InterPro" id="IPR022998">
    <property type="entry name" value="ThiamineP_synth_TenI"/>
</dbReference>
<keyword evidence="8" id="KW-0511">Multifunctional enzyme</keyword>
<dbReference type="eggNOG" id="COG0351">
    <property type="taxonomic scope" value="Bacteria"/>
</dbReference>
<dbReference type="OrthoDB" id="9810880at2"/>
<dbReference type="Proteomes" id="UP000001982">
    <property type="component" value="Chromosome"/>
</dbReference>
<dbReference type="HOGENOM" id="CLU_018272_7_1_6"/>
<dbReference type="KEGG" id="sdn:Sden_1771"/>
<name>Q12NC1_SHEDO</name>
<evidence type="ECO:0000259" key="10">
    <source>
        <dbReference type="Pfam" id="PF08543"/>
    </source>
</evidence>
<evidence type="ECO:0000256" key="5">
    <source>
        <dbReference type="ARBA" id="ARBA00022723"/>
    </source>
</evidence>
<feature type="domain" description="Pyridoxamine kinase/Phosphomethylpyrimidine kinase" evidence="10">
    <location>
        <begin position="200"/>
        <end position="320"/>
    </location>
</feature>
<dbReference type="Gene3D" id="3.40.1190.20">
    <property type="match status" value="1"/>
</dbReference>
<dbReference type="SUPFAM" id="SSF53613">
    <property type="entry name" value="Ribokinase-like"/>
    <property type="match status" value="1"/>
</dbReference>
<dbReference type="Pfam" id="PF02581">
    <property type="entry name" value="TMP-TENI"/>
    <property type="match status" value="1"/>
</dbReference>
<evidence type="ECO:0000256" key="4">
    <source>
        <dbReference type="ARBA" id="ARBA00022679"/>
    </source>
</evidence>
<dbReference type="GO" id="GO:0009228">
    <property type="term" value="P:thiamine biosynthetic process"/>
    <property type="evidence" value="ECO:0007669"/>
    <property type="project" value="UniProtKB-KW"/>
</dbReference>
<evidence type="ECO:0000313" key="11">
    <source>
        <dbReference type="EMBL" id="ABE55055.1"/>
    </source>
</evidence>
<organism evidence="11 12">
    <name type="scientific">Shewanella denitrificans (strain OS217 / ATCC BAA-1090 / DSM 15013)</name>
    <dbReference type="NCBI Taxonomy" id="318161"/>
    <lineage>
        <taxon>Bacteria</taxon>
        <taxon>Pseudomonadati</taxon>
        <taxon>Pseudomonadota</taxon>
        <taxon>Gammaproteobacteria</taxon>
        <taxon>Alteromonadales</taxon>
        <taxon>Shewanellaceae</taxon>
        <taxon>Shewanella</taxon>
    </lineage>
</organism>
<dbReference type="InterPro" id="IPR013785">
    <property type="entry name" value="Aldolase_TIM"/>
</dbReference>
<accession>Q12NC1</accession>
<dbReference type="InterPro" id="IPR036206">
    <property type="entry name" value="ThiamineP_synth_sf"/>
</dbReference>
<sequence length="613" mass="65609">MNTPPTIVWTIAGSDSGGGAGIQADLATAQDLGCHCATVITTVTAQNSVCVSLVEGVSAAMLLAQLNSLARDLPPAAIKIGLLASQQQVDVVANWLKRLTQQRRSKGQLAVILDPVMVASSGDRLNLNPSISPSISSGMSSSMSSGTGSGFNSGSGLDFSAFIGVVSLITPNQQELQYLVSGLQLSKTDNSHNRHSQGIGTSIESQADFIAKTEMLANAFGCHVLAKGGDGKHWQGDAAIDCYVCHHVEGASLHHDNATYLLSSCRVNTGNNHGTGCTLSMAIASFMAQDFVLHDAIVLAKAYVTQGLIESYQPGSGPGTLARTGWPDDLALFPQIWPVNDADINGSMKANSDSIEPPLPNLGQCISLHSKGFKPIEKDLGIYPVVDSLALLKTLLKAGCRTIQLRLKIDSKEAFGLKKQQLEQKIIDAIELGRTFNAQVFINDHWQLALRHKAFGLHLGQEDLFEVDLKAIKAAGMALGLSSHSYFEILLSHQLRPSYIALGHIFPTPTKTMASKPQGLKKLKHYAKLLNKHYPTVAIGGIDETRLKEIKATGVANVAVVRALTNATDPTLAFDNLTRLWNGNKAEQYNAKLELEHKKGHMQASVTEVSYAP</sequence>
<dbReference type="InterPro" id="IPR029056">
    <property type="entry name" value="Ribokinase-like"/>
</dbReference>
<comment type="cofactor">
    <cofactor evidence="1">
        <name>Mg(2+)</name>
        <dbReference type="ChEBI" id="CHEBI:18420"/>
    </cofactor>
</comment>
<feature type="domain" description="Pyridoxamine kinase/Phosphomethylpyrimidine kinase" evidence="10">
    <location>
        <begin position="15"/>
        <end position="126"/>
    </location>
</feature>
<keyword evidence="12" id="KW-1185">Reference proteome</keyword>
<dbReference type="GO" id="GO:0008902">
    <property type="term" value="F:hydroxymethylpyrimidine kinase activity"/>
    <property type="evidence" value="ECO:0007669"/>
    <property type="project" value="UniProtKB-EC"/>
</dbReference>
<dbReference type="InterPro" id="IPR004399">
    <property type="entry name" value="HMP/HMP-P_kinase_dom"/>
</dbReference>
<evidence type="ECO:0000256" key="3">
    <source>
        <dbReference type="ARBA" id="ARBA00012135"/>
    </source>
</evidence>
<dbReference type="STRING" id="318161.Sden_1771"/>
<dbReference type="GO" id="GO:0046872">
    <property type="term" value="F:metal ion binding"/>
    <property type="evidence" value="ECO:0007669"/>
    <property type="project" value="UniProtKB-KW"/>
</dbReference>
<evidence type="ECO:0000256" key="7">
    <source>
        <dbReference type="ARBA" id="ARBA00022977"/>
    </source>
</evidence>
<dbReference type="EC" id="2.7.1.49" evidence="3"/>
<reference evidence="11 12" key="1">
    <citation type="submission" date="2006-03" db="EMBL/GenBank/DDBJ databases">
        <title>Complete sequence of Shewanella denitrificans OS217.</title>
        <authorList>
            <consortium name="US DOE Joint Genome Institute"/>
            <person name="Copeland A."/>
            <person name="Lucas S."/>
            <person name="Lapidus A."/>
            <person name="Barry K."/>
            <person name="Detter J.C."/>
            <person name="Glavina del Rio T."/>
            <person name="Hammon N."/>
            <person name="Israni S."/>
            <person name="Dalin E."/>
            <person name="Tice H."/>
            <person name="Pitluck S."/>
            <person name="Brettin T."/>
            <person name="Bruce D."/>
            <person name="Han C."/>
            <person name="Tapia R."/>
            <person name="Gilna P."/>
            <person name="Kiss H."/>
            <person name="Schmutz J."/>
            <person name="Larimer F."/>
            <person name="Land M."/>
            <person name="Hauser L."/>
            <person name="Kyrpides N."/>
            <person name="Lykidis A."/>
            <person name="Richardson P."/>
        </authorList>
    </citation>
    <scope>NUCLEOTIDE SEQUENCE [LARGE SCALE GENOMIC DNA]</scope>
    <source>
        <strain evidence="12">OS217 / ATCC BAA-1090 / DSM 15013</strain>
    </source>
</reference>